<dbReference type="Proteomes" id="UP000093199">
    <property type="component" value="Unassembled WGS sequence"/>
</dbReference>
<evidence type="ECO:0000256" key="2">
    <source>
        <dbReference type="ARBA" id="ARBA00022884"/>
    </source>
</evidence>
<protein>
    <submittedName>
        <fullName evidence="5">CRISPR-associated endoribonuclease Cas6</fullName>
    </submittedName>
</protein>
<evidence type="ECO:0000259" key="4">
    <source>
        <dbReference type="Pfam" id="PF01881"/>
    </source>
</evidence>
<proteinExistence type="inferred from homology"/>
<dbReference type="GO" id="GO:0051607">
    <property type="term" value="P:defense response to virus"/>
    <property type="evidence" value="ECO:0007669"/>
    <property type="project" value="UniProtKB-KW"/>
</dbReference>
<evidence type="ECO:0000313" key="5">
    <source>
        <dbReference type="EMBL" id="OCS86665.1"/>
    </source>
</evidence>
<dbReference type="PANTHER" id="PTHR36984:SF1">
    <property type="entry name" value="CRISPR-ASSOCIATED ENDORIBONUCLEASE CAS6 1"/>
    <property type="match status" value="1"/>
</dbReference>
<evidence type="ECO:0000313" key="6">
    <source>
        <dbReference type="Proteomes" id="UP000093199"/>
    </source>
</evidence>
<dbReference type="GO" id="GO:0016788">
    <property type="term" value="F:hydrolase activity, acting on ester bonds"/>
    <property type="evidence" value="ECO:0007669"/>
    <property type="project" value="InterPro"/>
</dbReference>
<comment type="caution">
    <text evidence="5">The sequence shown here is derived from an EMBL/GenBank/DDBJ whole genome shotgun (WGS) entry which is preliminary data.</text>
</comment>
<comment type="similarity">
    <text evidence="1">Belongs to the CRISPR-associated protein Cas6/Cse3/CasE family.</text>
</comment>
<dbReference type="PANTHER" id="PTHR36984">
    <property type="entry name" value="CRISPR-ASSOCIATED ENDORIBONUCLEASE CAS6 1"/>
    <property type="match status" value="1"/>
</dbReference>
<keyword evidence="6" id="KW-1185">Reference proteome</keyword>
<keyword evidence="3" id="KW-0051">Antiviral defense</keyword>
<dbReference type="InterPro" id="IPR049435">
    <property type="entry name" value="Cas_Cas6_C"/>
</dbReference>
<gene>
    <name evidence="5" type="ORF">A6M13_12685</name>
</gene>
<accession>A0A1C0YHL1</accession>
<sequence length="232" mass="26932">MPNLFEIKVKLYITKNITNEESSAEIVKLIDASLLQDATMKTLHEERGYKPYVMNSFYPIEKDCIYKEGKIYTVIIRTISQSFKQHCETILCNTYTDRLKVLSVTVNKWRTGIIDKVYSITPIVLKFDDTGYWKNQYTVADFERLLKDNLYKKYKHFFSEEIVEEVELYTNIQLDNKKPIGMKYKNVTLLGDKVTIHVAANETAQKLFFMALGTGIGHNNSRGAGFINAKFY</sequence>
<evidence type="ECO:0000256" key="3">
    <source>
        <dbReference type="ARBA" id="ARBA00023118"/>
    </source>
</evidence>
<dbReference type="NCBIfam" id="TIGR01877">
    <property type="entry name" value="cas_cas6"/>
    <property type="match status" value="1"/>
</dbReference>
<dbReference type="InterPro" id="IPR010156">
    <property type="entry name" value="CRISPR-assoc_prot_Cas6"/>
</dbReference>
<name>A0A1C0YHL1_9BACL</name>
<dbReference type="EMBL" id="MASJ01000009">
    <property type="protein sequence ID" value="OCS86665.1"/>
    <property type="molecule type" value="Genomic_DNA"/>
</dbReference>
<feature type="domain" description="CRISPR associated protein Cas6 C-terminal" evidence="4">
    <location>
        <begin position="118"/>
        <end position="228"/>
    </location>
</feature>
<dbReference type="Pfam" id="PF01881">
    <property type="entry name" value="Cas_Cas6_C"/>
    <property type="match status" value="1"/>
</dbReference>
<dbReference type="Gene3D" id="3.30.70.1900">
    <property type="match status" value="1"/>
</dbReference>
<keyword evidence="2" id="KW-0694">RNA-binding</keyword>
<dbReference type="STRING" id="33978.A6M13_12685"/>
<dbReference type="AlphaFoldDB" id="A0A1C0YHL1"/>
<dbReference type="GO" id="GO:0003723">
    <property type="term" value="F:RNA binding"/>
    <property type="evidence" value="ECO:0007669"/>
    <property type="project" value="UniProtKB-KW"/>
</dbReference>
<reference evidence="5 6" key="1">
    <citation type="submission" date="2016-07" db="EMBL/GenBank/DDBJ databases">
        <title>Caryophanon tenue genome sequencing.</title>
        <authorList>
            <person name="Verma A."/>
            <person name="Pal Y."/>
            <person name="Krishnamurthi S."/>
        </authorList>
    </citation>
    <scope>NUCLEOTIDE SEQUENCE [LARGE SCALE GENOMIC DNA]</scope>
    <source>
        <strain evidence="5 6">DSM 14152</strain>
    </source>
</reference>
<evidence type="ECO:0000256" key="1">
    <source>
        <dbReference type="ARBA" id="ARBA00005937"/>
    </source>
</evidence>
<dbReference type="RefSeq" id="WP_066544534.1">
    <property type="nucleotide sequence ID" value="NZ_MASJ01000009.1"/>
</dbReference>
<organism evidence="5 6">
    <name type="scientific">Caryophanon tenue</name>
    <dbReference type="NCBI Taxonomy" id="33978"/>
    <lineage>
        <taxon>Bacteria</taxon>
        <taxon>Bacillati</taxon>
        <taxon>Bacillota</taxon>
        <taxon>Bacilli</taxon>
        <taxon>Bacillales</taxon>
        <taxon>Caryophanaceae</taxon>
        <taxon>Caryophanon</taxon>
    </lineage>
</organism>